<evidence type="ECO:0000313" key="4">
    <source>
        <dbReference type="EMBL" id="GJS50643.1"/>
    </source>
</evidence>
<evidence type="ECO:0000256" key="2">
    <source>
        <dbReference type="SAM" id="Phobius"/>
    </source>
</evidence>
<dbReference type="SUPFAM" id="SSF52200">
    <property type="entry name" value="Toll/Interleukin receptor TIR domain"/>
    <property type="match status" value="1"/>
</dbReference>
<keyword evidence="2" id="KW-0472">Membrane</keyword>
<dbReference type="InterPro" id="IPR035897">
    <property type="entry name" value="Toll_tir_struct_dom_sf"/>
</dbReference>
<evidence type="ECO:0000259" key="3">
    <source>
        <dbReference type="PROSITE" id="PS50104"/>
    </source>
</evidence>
<organism evidence="4 5">
    <name type="scientific">Tanacetum coccineum</name>
    <dbReference type="NCBI Taxonomy" id="301880"/>
    <lineage>
        <taxon>Eukaryota</taxon>
        <taxon>Viridiplantae</taxon>
        <taxon>Streptophyta</taxon>
        <taxon>Embryophyta</taxon>
        <taxon>Tracheophyta</taxon>
        <taxon>Spermatophyta</taxon>
        <taxon>Magnoliopsida</taxon>
        <taxon>eudicotyledons</taxon>
        <taxon>Gunneridae</taxon>
        <taxon>Pentapetalae</taxon>
        <taxon>asterids</taxon>
        <taxon>campanulids</taxon>
        <taxon>Asterales</taxon>
        <taxon>Asteraceae</taxon>
        <taxon>Asteroideae</taxon>
        <taxon>Anthemideae</taxon>
        <taxon>Anthemidinae</taxon>
        <taxon>Tanacetum</taxon>
    </lineage>
</organism>
<keyword evidence="2" id="KW-0812">Transmembrane</keyword>
<keyword evidence="1" id="KW-0520">NAD</keyword>
<dbReference type="Gene3D" id="3.40.50.10140">
    <property type="entry name" value="Toll/interleukin-1 receptor homology (TIR) domain"/>
    <property type="match status" value="1"/>
</dbReference>
<protein>
    <submittedName>
        <fullName evidence="4">Toll/interleukin-1 receptor domain-containing protein</fullName>
    </submittedName>
</protein>
<dbReference type="InterPro" id="IPR000157">
    <property type="entry name" value="TIR_dom"/>
</dbReference>
<reference evidence="4" key="1">
    <citation type="journal article" date="2022" name="Int. J. Mol. Sci.">
        <title>Draft Genome of Tanacetum Coccineum: Genomic Comparison of Closely Related Tanacetum-Family Plants.</title>
        <authorList>
            <person name="Yamashiro T."/>
            <person name="Shiraishi A."/>
            <person name="Nakayama K."/>
            <person name="Satake H."/>
        </authorList>
    </citation>
    <scope>NUCLEOTIDE SEQUENCE</scope>
</reference>
<dbReference type="EMBL" id="BQNB010008530">
    <property type="protein sequence ID" value="GJS50643.1"/>
    <property type="molecule type" value="Genomic_DNA"/>
</dbReference>
<reference evidence="4" key="2">
    <citation type="submission" date="2022-01" db="EMBL/GenBank/DDBJ databases">
        <authorList>
            <person name="Yamashiro T."/>
            <person name="Shiraishi A."/>
            <person name="Satake H."/>
            <person name="Nakayama K."/>
        </authorList>
    </citation>
    <scope>NUCLEOTIDE SEQUENCE</scope>
</reference>
<dbReference type="PANTHER" id="PTHR32009">
    <property type="entry name" value="TMV RESISTANCE PROTEIN N-LIKE"/>
    <property type="match status" value="1"/>
</dbReference>
<dbReference type="PANTHER" id="PTHR32009:SF162">
    <property type="entry name" value="TIR DOMAIN-CONTAINING PROTEIN"/>
    <property type="match status" value="1"/>
</dbReference>
<keyword evidence="2" id="KW-1133">Transmembrane helix</keyword>
<dbReference type="Proteomes" id="UP001151760">
    <property type="component" value="Unassembled WGS sequence"/>
</dbReference>
<feature type="transmembrane region" description="Helical" evidence="2">
    <location>
        <begin position="71"/>
        <end position="88"/>
    </location>
</feature>
<proteinExistence type="predicted"/>
<dbReference type="PROSITE" id="PS50104">
    <property type="entry name" value="TIR"/>
    <property type="match status" value="1"/>
</dbReference>
<accession>A0ABQ4WCP9</accession>
<keyword evidence="4" id="KW-0675">Receptor</keyword>
<gene>
    <name evidence="4" type="ORF">Tco_0624005</name>
</gene>
<name>A0ABQ4WCP9_9ASTR</name>
<feature type="domain" description="TIR" evidence="3">
    <location>
        <begin position="13"/>
        <end position="89"/>
    </location>
</feature>
<evidence type="ECO:0000313" key="5">
    <source>
        <dbReference type="Proteomes" id="UP001151760"/>
    </source>
</evidence>
<sequence>MASSSNSSVQNSFRYDVFISFRGEDTRNTIVGHLYEALKQNGIETFKDNERMKQGKTIDNQLIQAIKDSRFFIIVFSENYICFFILVLG</sequence>
<comment type="caution">
    <text evidence="4">The sequence shown here is derived from an EMBL/GenBank/DDBJ whole genome shotgun (WGS) entry which is preliminary data.</text>
</comment>
<keyword evidence="5" id="KW-1185">Reference proteome</keyword>
<dbReference type="Pfam" id="PF01582">
    <property type="entry name" value="TIR"/>
    <property type="match status" value="1"/>
</dbReference>
<evidence type="ECO:0000256" key="1">
    <source>
        <dbReference type="ARBA" id="ARBA00023027"/>
    </source>
</evidence>